<protein>
    <submittedName>
        <fullName evidence="2">ATP-binding protein</fullName>
    </submittedName>
</protein>
<gene>
    <name evidence="2" type="ORF">ICC18_24515</name>
</gene>
<evidence type="ECO:0000259" key="1">
    <source>
        <dbReference type="Pfam" id="PF01935"/>
    </source>
</evidence>
<sequence length="532" mass="58537">MAISNLAYEGFLAKLGRPIGQVIFDGNGPNLSDARMRIRPKYTTTFGRMVVIPTTDENGRIVVILGRVDNVKDVNPHEDALSSTVSDVIPFETKYSPEGQSTIIYRVAELELLEEAIVSNIGEVLEVHSVESLPRAGLYVFEAPSEIVAPSLGLEKDETFGINIGKVRGTAVTAILKRNIIQRHIFIGGGIGTGKSYTRGVLAEELASLGVPQINIDVQGEMIEATQELGGINLQPGKDGFTLPLSALTGEDIINAIPAINRGTNIETLVKYAHEVLVKQKTLALGVHFDVDDLCRKIEELAPDLDMKANTYKPASLRAESLSKVPYIGEPFSWENEIRPGRIINIDCRGLLVTDLRLIVASIARDLQRLAKEKKIPFTMLSIDEFHLVAPKDDSSITTQVLREIARIGRHYRLGLILTTQSPADVDTSVLKRLLTRFLHAIEPDQLNALRGVFSDASDYLIKGLPKMPVGTCIITGAAETIKHATVVNIRKRNTTHGGATPDIWSDFEKRGWTKKRNLEVERRDVNGPESY</sequence>
<dbReference type="InterPro" id="IPR008571">
    <property type="entry name" value="HerA-like"/>
</dbReference>
<reference evidence="2" key="1">
    <citation type="submission" date="2020-09" db="EMBL/GenBank/DDBJ databases">
        <title>Draft Genome Sequence of Paenibacillus sp. WST5.</title>
        <authorList>
            <person name="Bao Z."/>
        </authorList>
    </citation>
    <scope>NUCLEOTIDE SEQUENCE</scope>
    <source>
        <strain evidence="2">WST5</strain>
    </source>
</reference>
<dbReference type="RefSeq" id="WP_188177052.1">
    <property type="nucleotide sequence ID" value="NZ_JACVVD010000010.1"/>
</dbReference>
<keyword evidence="3" id="KW-1185">Reference proteome</keyword>
<dbReference type="Pfam" id="PF01935">
    <property type="entry name" value="DUF87"/>
    <property type="match status" value="1"/>
</dbReference>
<evidence type="ECO:0000313" key="2">
    <source>
        <dbReference type="EMBL" id="MBD0383271.1"/>
    </source>
</evidence>
<dbReference type="GO" id="GO:0005524">
    <property type="term" value="F:ATP binding"/>
    <property type="evidence" value="ECO:0007669"/>
    <property type="project" value="UniProtKB-KW"/>
</dbReference>
<dbReference type="InterPro" id="IPR002789">
    <property type="entry name" value="HerA_central"/>
</dbReference>
<dbReference type="EMBL" id="JACVVD010000010">
    <property type="protein sequence ID" value="MBD0383271.1"/>
    <property type="molecule type" value="Genomic_DNA"/>
</dbReference>
<comment type="caution">
    <text evidence="2">The sequence shown here is derived from an EMBL/GenBank/DDBJ whole genome shotgun (WGS) entry which is preliminary data.</text>
</comment>
<dbReference type="AlphaFoldDB" id="A0A926KUT8"/>
<name>A0A926KUT8_9BACL</name>
<dbReference type="Gene3D" id="3.40.50.300">
    <property type="entry name" value="P-loop containing nucleotide triphosphate hydrolases"/>
    <property type="match status" value="2"/>
</dbReference>
<keyword evidence="2" id="KW-0067">ATP-binding</keyword>
<dbReference type="Proteomes" id="UP000650466">
    <property type="component" value="Unassembled WGS sequence"/>
</dbReference>
<dbReference type="PANTHER" id="PTHR42957">
    <property type="entry name" value="HELICASE MJ1565-RELATED"/>
    <property type="match status" value="1"/>
</dbReference>
<organism evidence="2 3">
    <name type="scientific">Paenibacillus sedimenti</name>
    <dbReference type="NCBI Taxonomy" id="2770274"/>
    <lineage>
        <taxon>Bacteria</taxon>
        <taxon>Bacillati</taxon>
        <taxon>Bacillota</taxon>
        <taxon>Bacilli</taxon>
        <taxon>Bacillales</taxon>
        <taxon>Paenibacillaceae</taxon>
        <taxon>Paenibacillus</taxon>
    </lineage>
</organism>
<keyword evidence="2" id="KW-0547">Nucleotide-binding</keyword>
<dbReference type="SUPFAM" id="SSF52540">
    <property type="entry name" value="P-loop containing nucleoside triphosphate hydrolases"/>
    <property type="match status" value="1"/>
</dbReference>
<proteinExistence type="predicted"/>
<accession>A0A926KUT8</accession>
<feature type="domain" description="Helicase HerA central" evidence="1">
    <location>
        <begin position="162"/>
        <end position="366"/>
    </location>
</feature>
<dbReference type="InterPro" id="IPR027417">
    <property type="entry name" value="P-loop_NTPase"/>
</dbReference>
<evidence type="ECO:0000313" key="3">
    <source>
        <dbReference type="Proteomes" id="UP000650466"/>
    </source>
</evidence>
<dbReference type="PANTHER" id="PTHR42957:SF1">
    <property type="entry name" value="HELICASE MJ1565-RELATED"/>
    <property type="match status" value="1"/>
</dbReference>